<dbReference type="Proteomes" id="UP000045039">
    <property type="component" value="Unassembled WGS sequence"/>
</dbReference>
<comment type="caution">
    <text evidence="1">The sequence shown here is derived from an EMBL/GenBank/DDBJ whole genome shotgun (WGS) entry which is preliminary data.</text>
</comment>
<evidence type="ECO:0000313" key="1">
    <source>
        <dbReference type="EMBL" id="CRP81278.1"/>
    </source>
</evidence>
<protein>
    <submittedName>
        <fullName evidence="1">Uncharacterized protein</fullName>
    </submittedName>
</protein>
<evidence type="ECO:0000313" key="2">
    <source>
        <dbReference type="Proteomes" id="UP000045039"/>
    </source>
</evidence>
<accession>A0A9P1RCI7</accession>
<proteinExistence type="predicted"/>
<dbReference type="RefSeq" id="WP_003149083.1">
    <property type="nucleotide sequence ID" value="NZ_CAADND010000098.1"/>
</dbReference>
<dbReference type="AlphaFoldDB" id="A0A9P1RCI7"/>
<dbReference type="EMBL" id="CVVU01000245">
    <property type="protein sequence ID" value="CRP81278.1"/>
    <property type="molecule type" value="Genomic_DNA"/>
</dbReference>
<gene>
    <name evidence="1" type="ORF">PAERUG_P19_London_7_VIM_2_05_10_05639</name>
</gene>
<reference evidence="2" key="1">
    <citation type="submission" date="2015-06" db="EMBL/GenBank/DDBJ databases">
        <authorList>
            <person name="Radhakrishnan Rajesh"/>
            <person name="Underwood Anthony"/>
            <person name="Al-Shahib Ali"/>
        </authorList>
    </citation>
    <scope>NUCLEOTIDE SEQUENCE [LARGE SCALE GENOMIC DNA]</scope>
    <source>
        <strain evidence="2">P19_London_7_VIM_2_05_10</strain>
    </source>
</reference>
<sequence length="167" mass="18740">MAKQPKLYRLLPLFKHQEALMTWGMMLDEVRYRQFAELPSGVAWRQLMAEELGRLLQMALDEGAMTPADLDQLAETYLPATNVALLPGGSLNPQELARALLNQERTIETPVGMIEAFLDANLAGDDQTMSSLVEAANKKYPPEPELNDKMLFELEPVERIGRIVSNL</sequence>
<organism evidence="1 2">
    <name type="scientific">Pseudomonas aeruginosa</name>
    <dbReference type="NCBI Taxonomy" id="287"/>
    <lineage>
        <taxon>Bacteria</taxon>
        <taxon>Pseudomonadati</taxon>
        <taxon>Pseudomonadota</taxon>
        <taxon>Gammaproteobacteria</taxon>
        <taxon>Pseudomonadales</taxon>
        <taxon>Pseudomonadaceae</taxon>
        <taxon>Pseudomonas</taxon>
    </lineage>
</organism>
<name>A0A9P1RCI7_PSEAI</name>